<protein>
    <submittedName>
        <fullName evidence="2">Uncharacterized protein</fullName>
    </submittedName>
</protein>
<proteinExistence type="predicted"/>
<feature type="transmembrane region" description="Helical" evidence="1">
    <location>
        <begin position="120"/>
        <end position="144"/>
    </location>
</feature>
<gene>
    <name evidence="2" type="ORF">AM587_10000196</name>
</gene>
<feature type="transmembrane region" description="Helical" evidence="1">
    <location>
        <begin position="278"/>
        <end position="297"/>
    </location>
</feature>
<evidence type="ECO:0000256" key="1">
    <source>
        <dbReference type="SAM" id="Phobius"/>
    </source>
</evidence>
<dbReference type="EMBL" id="LNFO01001740">
    <property type="protein sequence ID" value="KUF89036.1"/>
    <property type="molecule type" value="Genomic_DNA"/>
</dbReference>
<evidence type="ECO:0000313" key="3">
    <source>
        <dbReference type="Proteomes" id="UP000052943"/>
    </source>
</evidence>
<keyword evidence="1" id="KW-0812">Transmembrane</keyword>
<comment type="caution">
    <text evidence="2">The sequence shown here is derived from an EMBL/GenBank/DDBJ whole genome shotgun (WGS) entry which is preliminary data.</text>
</comment>
<evidence type="ECO:0000313" key="2">
    <source>
        <dbReference type="EMBL" id="KUF89036.1"/>
    </source>
</evidence>
<dbReference type="OrthoDB" id="165760at2759"/>
<dbReference type="AlphaFoldDB" id="A0A0W8CYW0"/>
<accession>A0A0W8CYW0</accession>
<reference evidence="2 3" key="1">
    <citation type="submission" date="2015-11" db="EMBL/GenBank/DDBJ databases">
        <title>Genomes and virulence difference between two physiological races of Phytophthora nicotianae.</title>
        <authorList>
            <person name="Liu H."/>
            <person name="Ma X."/>
            <person name="Yu H."/>
            <person name="Fang D."/>
            <person name="Li Y."/>
            <person name="Wang X."/>
            <person name="Wang W."/>
            <person name="Dong Y."/>
            <person name="Xiao B."/>
        </authorList>
    </citation>
    <scope>NUCLEOTIDE SEQUENCE [LARGE SCALE GENOMIC DNA]</scope>
    <source>
        <strain evidence="3">race 0</strain>
    </source>
</reference>
<sequence>MGFNITDATCDYGLAQTEWGCLRTLASYDTSAYMHFQIGYCVVGSASLIMSATMYYRADKYDGSPLQLHSLPSVLLRVIDGDRSRRRSRQLRTHHSTPDRRLPLRLVHCNTLLRVVRSSFRIMCSMGYLTVCSSVLALGYWATIIQQGAAVIRKPAHLKCMEYSTIAFIWAFYLAYDMSRFAFKGFIPLTLNYVQLGVSASVLAVIALTFLIYGLRVMARLQEYERQLKITLDADYMMSNHSFELNLSDSEDSLPVEQECRFAPRRPQEGHTTKIKKILLVAEMASIAVIAGQMYMITQVSNSPIELSCANGMLCSKVKSKWNLLHIFQVVCVWVILYVFRDVQKKNVIPHPRGSAGY</sequence>
<keyword evidence="1" id="KW-1133">Transmembrane helix</keyword>
<feature type="transmembrane region" description="Helical" evidence="1">
    <location>
        <begin position="38"/>
        <end position="56"/>
    </location>
</feature>
<feature type="transmembrane region" description="Helical" evidence="1">
    <location>
        <begin position="196"/>
        <end position="219"/>
    </location>
</feature>
<dbReference type="Proteomes" id="UP000052943">
    <property type="component" value="Unassembled WGS sequence"/>
</dbReference>
<keyword evidence="1" id="KW-0472">Membrane</keyword>
<organism evidence="2 3">
    <name type="scientific">Phytophthora nicotianae</name>
    <name type="common">Potato buckeye rot agent</name>
    <name type="synonym">Phytophthora parasitica</name>
    <dbReference type="NCBI Taxonomy" id="4792"/>
    <lineage>
        <taxon>Eukaryota</taxon>
        <taxon>Sar</taxon>
        <taxon>Stramenopiles</taxon>
        <taxon>Oomycota</taxon>
        <taxon>Peronosporomycetes</taxon>
        <taxon>Peronosporales</taxon>
        <taxon>Peronosporaceae</taxon>
        <taxon>Phytophthora</taxon>
    </lineage>
</organism>
<name>A0A0W8CYW0_PHYNI</name>
<feature type="transmembrane region" description="Helical" evidence="1">
    <location>
        <begin position="322"/>
        <end position="340"/>
    </location>
</feature>